<proteinExistence type="predicted"/>
<comment type="caution">
    <text evidence="1">The sequence shown here is derived from an EMBL/GenBank/DDBJ whole genome shotgun (WGS) entry which is preliminary data.</text>
</comment>
<evidence type="ECO:0000313" key="1">
    <source>
        <dbReference type="EMBL" id="KAG6512843.1"/>
    </source>
</evidence>
<protein>
    <submittedName>
        <fullName evidence="1">Uncharacterized protein</fullName>
    </submittedName>
</protein>
<sequence length="162" mass="18308">MGTAFKRLVKLLRKLVDTGAKGQESLVIWAVPILQGGRLEELVDPCLRTSFVESQLERMALAAFLCIRQTPNSRLRMELVLKLLKGDDDGVQWARQVAHAPEKVDDLDDEAILRHKNLQAHIDLALQDIDDVSSSINNMEPLTNMPMEEYLEGRWSRSSSLN</sequence>
<dbReference type="AlphaFoldDB" id="A0A8J5GWC2"/>
<dbReference type="InterPro" id="IPR046958">
    <property type="entry name" value="RBK1/2/STUNTED"/>
</dbReference>
<dbReference type="EMBL" id="JACMSC010000008">
    <property type="protein sequence ID" value="KAG6512843.1"/>
    <property type="molecule type" value="Genomic_DNA"/>
</dbReference>
<gene>
    <name evidence="1" type="ORF">ZIOFF_030977</name>
</gene>
<dbReference type="Gene3D" id="1.10.510.10">
    <property type="entry name" value="Transferase(Phosphotransferase) domain 1"/>
    <property type="match status" value="1"/>
</dbReference>
<dbReference type="PANTHER" id="PTHR47987:SF11">
    <property type="entry name" value="RECEPTOR-LIKE CYTOSOLIC SERINE_THREONINE-PROTEIN KINASE RBK1 ISOFORM X1"/>
    <property type="match status" value="1"/>
</dbReference>
<name>A0A8J5GWC2_ZINOF</name>
<organism evidence="1 2">
    <name type="scientific">Zingiber officinale</name>
    <name type="common">Ginger</name>
    <name type="synonym">Amomum zingiber</name>
    <dbReference type="NCBI Taxonomy" id="94328"/>
    <lineage>
        <taxon>Eukaryota</taxon>
        <taxon>Viridiplantae</taxon>
        <taxon>Streptophyta</taxon>
        <taxon>Embryophyta</taxon>
        <taxon>Tracheophyta</taxon>
        <taxon>Spermatophyta</taxon>
        <taxon>Magnoliopsida</taxon>
        <taxon>Liliopsida</taxon>
        <taxon>Zingiberales</taxon>
        <taxon>Zingiberaceae</taxon>
        <taxon>Zingiber</taxon>
    </lineage>
</organism>
<dbReference type="Proteomes" id="UP000734854">
    <property type="component" value="Unassembled WGS sequence"/>
</dbReference>
<accession>A0A8J5GWC2</accession>
<dbReference type="PANTHER" id="PTHR47987">
    <property type="entry name" value="OS08G0249100 PROTEIN"/>
    <property type="match status" value="1"/>
</dbReference>
<reference evidence="1 2" key="1">
    <citation type="submission" date="2020-08" db="EMBL/GenBank/DDBJ databases">
        <title>Plant Genome Project.</title>
        <authorList>
            <person name="Zhang R.-G."/>
        </authorList>
    </citation>
    <scope>NUCLEOTIDE SEQUENCE [LARGE SCALE GENOMIC DNA]</scope>
    <source>
        <tissue evidence="1">Rhizome</tissue>
    </source>
</reference>
<keyword evidence="2" id="KW-1185">Reference proteome</keyword>
<evidence type="ECO:0000313" key="2">
    <source>
        <dbReference type="Proteomes" id="UP000734854"/>
    </source>
</evidence>